<dbReference type="Proteomes" id="UP000319817">
    <property type="component" value="Chromosome"/>
</dbReference>
<proteinExistence type="inferred from homology"/>
<dbReference type="GO" id="GO:0106026">
    <property type="term" value="F:Gly-tRNA(Ala) deacylase activity"/>
    <property type="evidence" value="ECO:0007669"/>
    <property type="project" value="UniProtKB-UniRule"/>
</dbReference>
<dbReference type="GO" id="GO:0019478">
    <property type="term" value="P:D-amino acid catabolic process"/>
    <property type="evidence" value="ECO:0007669"/>
    <property type="project" value="UniProtKB-UniRule"/>
</dbReference>
<comment type="similarity">
    <text evidence="1 2">Belongs to the DTD family.</text>
</comment>
<dbReference type="EMBL" id="CP036526">
    <property type="protein sequence ID" value="QDT08884.1"/>
    <property type="molecule type" value="Genomic_DNA"/>
</dbReference>
<dbReference type="EC" id="3.1.1.96" evidence="2"/>
<dbReference type="SUPFAM" id="SSF69500">
    <property type="entry name" value="DTD-like"/>
    <property type="match status" value="1"/>
</dbReference>
<dbReference type="FunFam" id="3.50.80.10:FF:000001">
    <property type="entry name" value="D-aminoacyl-tRNA deacylase"/>
    <property type="match status" value="1"/>
</dbReference>
<dbReference type="AlphaFoldDB" id="A0A517NP41"/>
<evidence type="ECO:0000313" key="4">
    <source>
        <dbReference type="Proteomes" id="UP000319817"/>
    </source>
</evidence>
<keyword evidence="2" id="KW-0963">Cytoplasm</keyword>
<dbReference type="GO" id="GO:0043908">
    <property type="term" value="F:Ser(Gly)-tRNA(Ala) hydrolase activity"/>
    <property type="evidence" value="ECO:0007669"/>
    <property type="project" value="UniProtKB-UniRule"/>
</dbReference>
<sequence>MRAVLQRVTSAKVTVDDEIVGQIASGLLILLGVGHGDTETEAKWLADKAANLRIFEDDAGKMNRSVLDVNGSALVVSQFTLLGDCRKGRRPAFTGAADPAIAKELYLRFGDLLSQRGVPVERGIFAADMQVALVNDGPVTMVVDRLP</sequence>
<feature type="short sequence motif" description="Gly-cisPro motif, important for rejection of L-amino acids" evidence="2">
    <location>
        <begin position="137"/>
        <end position="138"/>
    </location>
</feature>
<gene>
    <name evidence="2 3" type="primary">dtd</name>
    <name evidence="3" type="ORF">K239x_08270</name>
</gene>
<dbReference type="InterPro" id="IPR023509">
    <property type="entry name" value="DTD-like_sf"/>
</dbReference>
<dbReference type="InterPro" id="IPR003732">
    <property type="entry name" value="Daa-tRNA_deacyls_DTD"/>
</dbReference>
<evidence type="ECO:0000256" key="2">
    <source>
        <dbReference type="HAMAP-Rule" id="MF_00518"/>
    </source>
</evidence>
<protein>
    <recommendedName>
        <fullName evidence="2">D-aminoacyl-tRNA deacylase</fullName>
        <shortName evidence="2">DTD</shortName>
        <ecNumber evidence="2">3.1.1.96</ecNumber>
    </recommendedName>
    <alternativeName>
        <fullName evidence="2">Gly-tRNA(Ala) deacylase</fullName>
        <ecNumber evidence="2">3.1.1.-</ecNumber>
    </alternativeName>
</protein>
<evidence type="ECO:0000313" key="3">
    <source>
        <dbReference type="EMBL" id="QDT08884.1"/>
    </source>
</evidence>
<comment type="subcellular location">
    <subcellularLocation>
        <location evidence="2">Cytoplasm</location>
    </subcellularLocation>
</comment>
<accession>A0A517NP41</accession>
<comment type="subunit">
    <text evidence="2">Homodimer.</text>
</comment>
<dbReference type="RefSeq" id="WP_145416355.1">
    <property type="nucleotide sequence ID" value="NZ_CP036526.1"/>
</dbReference>
<dbReference type="GO" id="GO:0005737">
    <property type="term" value="C:cytoplasm"/>
    <property type="evidence" value="ECO:0007669"/>
    <property type="project" value="UniProtKB-SubCell"/>
</dbReference>
<reference evidence="3 4" key="1">
    <citation type="submission" date="2019-02" db="EMBL/GenBank/DDBJ databases">
        <title>Deep-cultivation of Planctomycetes and their phenomic and genomic characterization uncovers novel biology.</title>
        <authorList>
            <person name="Wiegand S."/>
            <person name="Jogler M."/>
            <person name="Boedeker C."/>
            <person name="Pinto D."/>
            <person name="Vollmers J."/>
            <person name="Rivas-Marin E."/>
            <person name="Kohn T."/>
            <person name="Peeters S.H."/>
            <person name="Heuer A."/>
            <person name="Rast P."/>
            <person name="Oberbeckmann S."/>
            <person name="Bunk B."/>
            <person name="Jeske O."/>
            <person name="Meyerdierks A."/>
            <person name="Storesund J.E."/>
            <person name="Kallscheuer N."/>
            <person name="Luecker S."/>
            <person name="Lage O.M."/>
            <person name="Pohl T."/>
            <person name="Merkel B.J."/>
            <person name="Hornburger P."/>
            <person name="Mueller R.-W."/>
            <person name="Bruemmer F."/>
            <person name="Labrenz M."/>
            <person name="Spormann A.M."/>
            <person name="Op den Camp H."/>
            <person name="Overmann J."/>
            <person name="Amann R."/>
            <person name="Jetten M.S.M."/>
            <person name="Mascher T."/>
            <person name="Medema M.H."/>
            <person name="Devos D.P."/>
            <person name="Kaster A.-K."/>
            <person name="Ovreas L."/>
            <person name="Rohde M."/>
            <person name="Galperin M.Y."/>
            <person name="Jogler C."/>
        </authorList>
    </citation>
    <scope>NUCLEOTIDE SEQUENCE [LARGE SCALE GENOMIC DNA]</scope>
    <source>
        <strain evidence="3 4">K23_9</strain>
    </source>
</reference>
<dbReference type="Gene3D" id="3.50.80.10">
    <property type="entry name" value="D-tyrosyl-tRNA(Tyr) deacylase"/>
    <property type="match status" value="1"/>
</dbReference>
<name>A0A517NP41_9BACT</name>
<comment type="domain">
    <text evidence="2">A Gly-cisPro motif from one monomer fits into the active site of the other monomer to allow specific chiral rejection of L-amino acids.</text>
</comment>
<keyword evidence="4" id="KW-1185">Reference proteome</keyword>
<keyword evidence="2" id="KW-0694">RNA-binding</keyword>
<dbReference type="NCBIfam" id="TIGR00256">
    <property type="entry name" value="D-aminoacyl-tRNA deacylase"/>
    <property type="match status" value="1"/>
</dbReference>
<evidence type="ECO:0000256" key="1">
    <source>
        <dbReference type="ARBA" id="ARBA00009673"/>
    </source>
</evidence>
<dbReference type="OrthoDB" id="9801395at2"/>
<dbReference type="HAMAP" id="MF_00518">
    <property type="entry name" value="Deacylase_Dtd"/>
    <property type="match status" value="1"/>
</dbReference>
<dbReference type="CDD" id="cd00563">
    <property type="entry name" value="Dtyr_deacylase"/>
    <property type="match status" value="1"/>
</dbReference>
<dbReference type="GO" id="GO:0051500">
    <property type="term" value="F:D-tyrosyl-tRNA(Tyr) deacylase activity"/>
    <property type="evidence" value="ECO:0007669"/>
    <property type="project" value="TreeGrafter"/>
</dbReference>
<dbReference type="EC" id="3.1.1.-" evidence="2"/>
<comment type="catalytic activity">
    <reaction evidence="2">
        <text>glycyl-tRNA(Ala) + H2O = tRNA(Ala) + glycine + H(+)</text>
        <dbReference type="Rhea" id="RHEA:53744"/>
        <dbReference type="Rhea" id="RHEA-COMP:9657"/>
        <dbReference type="Rhea" id="RHEA-COMP:13640"/>
        <dbReference type="ChEBI" id="CHEBI:15377"/>
        <dbReference type="ChEBI" id="CHEBI:15378"/>
        <dbReference type="ChEBI" id="CHEBI:57305"/>
        <dbReference type="ChEBI" id="CHEBI:78442"/>
        <dbReference type="ChEBI" id="CHEBI:78522"/>
    </reaction>
</comment>
<organism evidence="3 4">
    <name type="scientific">Stieleria marina</name>
    <dbReference type="NCBI Taxonomy" id="1930275"/>
    <lineage>
        <taxon>Bacteria</taxon>
        <taxon>Pseudomonadati</taxon>
        <taxon>Planctomycetota</taxon>
        <taxon>Planctomycetia</taxon>
        <taxon>Pirellulales</taxon>
        <taxon>Pirellulaceae</taxon>
        <taxon>Stieleria</taxon>
    </lineage>
</organism>
<dbReference type="PANTHER" id="PTHR10472:SF5">
    <property type="entry name" value="D-AMINOACYL-TRNA DEACYLASE 1"/>
    <property type="match status" value="1"/>
</dbReference>
<comment type="function">
    <text evidence="2">An aminoacyl-tRNA editing enzyme that deacylates mischarged D-aminoacyl-tRNAs. Also deacylates mischarged glycyl-tRNA(Ala), protecting cells against glycine mischarging by AlaRS. Acts via tRNA-based rather than protein-based catalysis; rejects L-amino acids rather than detecting D-amino acids in the active site. By recycling D-aminoacyl-tRNA to D-amino acids and free tRNA molecules, this enzyme counteracts the toxicity associated with the formation of D-aminoacyl-tRNA entities in vivo and helps enforce protein L-homochirality.</text>
</comment>
<dbReference type="PANTHER" id="PTHR10472">
    <property type="entry name" value="D-TYROSYL-TRNA TYR DEACYLASE"/>
    <property type="match status" value="1"/>
</dbReference>
<keyword evidence="2 3" id="KW-0378">Hydrolase</keyword>
<dbReference type="Pfam" id="PF02580">
    <property type="entry name" value="Tyr_Deacylase"/>
    <property type="match status" value="1"/>
</dbReference>
<comment type="catalytic activity">
    <reaction evidence="2">
        <text>a D-aminoacyl-tRNA + H2O = a tRNA + a D-alpha-amino acid + H(+)</text>
        <dbReference type="Rhea" id="RHEA:13953"/>
        <dbReference type="Rhea" id="RHEA-COMP:10123"/>
        <dbReference type="Rhea" id="RHEA-COMP:10124"/>
        <dbReference type="ChEBI" id="CHEBI:15377"/>
        <dbReference type="ChEBI" id="CHEBI:15378"/>
        <dbReference type="ChEBI" id="CHEBI:59871"/>
        <dbReference type="ChEBI" id="CHEBI:78442"/>
        <dbReference type="ChEBI" id="CHEBI:79333"/>
        <dbReference type="EC" id="3.1.1.96"/>
    </reaction>
</comment>
<dbReference type="GO" id="GO:0000049">
    <property type="term" value="F:tRNA binding"/>
    <property type="evidence" value="ECO:0007669"/>
    <property type="project" value="UniProtKB-UniRule"/>
</dbReference>
<keyword evidence="2" id="KW-0820">tRNA-binding</keyword>